<evidence type="ECO:0000259" key="1">
    <source>
        <dbReference type="Pfam" id="PF08291"/>
    </source>
</evidence>
<dbReference type="Gene3D" id="3.30.1380.10">
    <property type="match status" value="1"/>
</dbReference>
<name>A0ABY8L7H3_9FLAO</name>
<evidence type="ECO:0000313" key="3">
    <source>
        <dbReference type="Proteomes" id="UP001232001"/>
    </source>
</evidence>
<organism evidence="2 3">
    <name type="scientific">Tenacibaculum tangerinum</name>
    <dbReference type="NCBI Taxonomy" id="3038772"/>
    <lineage>
        <taxon>Bacteria</taxon>
        <taxon>Pseudomonadati</taxon>
        <taxon>Bacteroidota</taxon>
        <taxon>Flavobacteriia</taxon>
        <taxon>Flavobacteriales</taxon>
        <taxon>Flavobacteriaceae</taxon>
        <taxon>Tenacibaculum</taxon>
    </lineage>
</organism>
<sequence>MSNFLSPYRDNYPSNVEKYNTHLAPPLDGYNDNQRLSRNLTLGEIRKASSVVDGEVNLFTYIPLDKRLINAFQALRNALNAPIVVNSAFRSERHEKKQGRDGTSQHTYGAALDLRGSGLVELVKEALSTKNKLYQTLRAIGVNGFGVYENDNFIHIDVRQPKSDGGYAYWEGDEDDELKKKEALHL</sequence>
<protein>
    <submittedName>
        <fullName evidence="2">D-Ala-D-Ala carboxypeptidase family metallohydrolase</fullName>
    </submittedName>
</protein>
<dbReference type="Pfam" id="PF08291">
    <property type="entry name" value="Peptidase_M15_3"/>
    <property type="match status" value="1"/>
</dbReference>
<keyword evidence="2" id="KW-0645">Protease</keyword>
<dbReference type="InterPro" id="IPR013230">
    <property type="entry name" value="Peptidase_M15A_C"/>
</dbReference>
<feature type="domain" description="Peptidase M15A C-terminal" evidence="1">
    <location>
        <begin position="65"/>
        <end position="157"/>
    </location>
</feature>
<dbReference type="InterPro" id="IPR009045">
    <property type="entry name" value="Zn_M74/Hedgehog-like"/>
</dbReference>
<dbReference type="GO" id="GO:0004180">
    <property type="term" value="F:carboxypeptidase activity"/>
    <property type="evidence" value="ECO:0007669"/>
    <property type="project" value="UniProtKB-KW"/>
</dbReference>
<proteinExistence type="predicted"/>
<keyword evidence="3" id="KW-1185">Reference proteome</keyword>
<keyword evidence="2" id="KW-0121">Carboxypeptidase</keyword>
<keyword evidence="2" id="KW-0378">Hydrolase</keyword>
<dbReference type="EMBL" id="CP122539">
    <property type="protein sequence ID" value="WGH76138.1"/>
    <property type="molecule type" value="Genomic_DNA"/>
</dbReference>
<gene>
    <name evidence="2" type="ORF">P8625_02930</name>
</gene>
<dbReference type="Proteomes" id="UP001232001">
    <property type="component" value="Chromosome"/>
</dbReference>
<dbReference type="SUPFAM" id="SSF55166">
    <property type="entry name" value="Hedgehog/DD-peptidase"/>
    <property type="match status" value="1"/>
</dbReference>
<evidence type="ECO:0000313" key="2">
    <source>
        <dbReference type="EMBL" id="WGH76138.1"/>
    </source>
</evidence>
<accession>A0ABY8L7H3</accession>
<reference evidence="2 3" key="1">
    <citation type="submission" date="2023-04" db="EMBL/GenBank/DDBJ databases">
        <title>Tenacibaculum tangerinum sp. nov., isolated from sea tidal flat of South Korea.</title>
        <authorList>
            <person name="Lee S.H."/>
            <person name="Kim J.-J."/>
        </authorList>
    </citation>
    <scope>NUCLEOTIDE SEQUENCE [LARGE SCALE GENOMIC DNA]</scope>
    <source>
        <strain evidence="2 3">GRR-S3-23</strain>
    </source>
</reference>
<dbReference type="RefSeq" id="WP_279652008.1">
    <property type="nucleotide sequence ID" value="NZ_CP122539.1"/>
</dbReference>